<comment type="similarity">
    <text evidence="1 5">Belongs to the thiolase-like superfamily. Chalcone/stilbene synthases family.</text>
</comment>
<evidence type="ECO:0000313" key="9">
    <source>
        <dbReference type="Proteomes" id="UP000634136"/>
    </source>
</evidence>
<sequence length="390" mass="43266">MQRSDKNGSSTIRREPTPGKATVLAIGKAFPSQIIPQECLVEGYIRDTKCVDSYIKEKLERLCKNTTVKTRYTVMSKEILDKYPELATEGSPTIKQKLEIANPAVVEMATRASHACIKQWGRPAQDITHIVYVSSSEIRLPGGDLYLANELGLRNDVGRVMLYFLGCYGGVTGLRVAKDIAENNPNSRVLLTTSETTILGFRPPNKDRPYDLVGAALFGDGAAAVIVGANPIMGLEDPFMELNYAVQQFLPETQSVIDGRICEEGINFKLGRDLPQKIEDNIEEFCKKLMAKGNIGKGFNELFWAVHPGGPAILNKLESTLKLSSEKLECSRRALMDYGNVSSNTIFYVMEYMREYLEKKGEEEGEDLEWGLALAFGPGITFEGILMRSL</sequence>
<dbReference type="InterPro" id="IPR011141">
    <property type="entry name" value="Polyketide_synthase_type-III"/>
</dbReference>
<reference evidence="8" key="1">
    <citation type="submission" date="2020-09" db="EMBL/GenBank/DDBJ databases">
        <title>Genome-Enabled Discovery of Anthraquinone Biosynthesis in Senna tora.</title>
        <authorList>
            <person name="Kang S.-H."/>
            <person name="Pandey R.P."/>
            <person name="Lee C.-M."/>
            <person name="Sim J.-S."/>
            <person name="Jeong J.-T."/>
            <person name="Choi B.-S."/>
            <person name="Jung M."/>
            <person name="Ginzburg D."/>
            <person name="Zhao K."/>
            <person name="Won S.Y."/>
            <person name="Oh T.-J."/>
            <person name="Yu Y."/>
            <person name="Kim N.-H."/>
            <person name="Lee O.R."/>
            <person name="Lee T.-H."/>
            <person name="Bashyal P."/>
            <person name="Kim T.-S."/>
            <person name="Lee W.-H."/>
            <person name="Kawkins C."/>
            <person name="Kim C.-K."/>
            <person name="Kim J.S."/>
            <person name="Ahn B.O."/>
            <person name="Rhee S.Y."/>
            <person name="Sohng J.K."/>
        </authorList>
    </citation>
    <scope>NUCLEOTIDE SEQUENCE</scope>
    <source>
        <tissue evidence="8">Leaf</tissue>
    </source>
</reference>
<proteinExistence type="inferred from homology"/>
<feature type="active site" description="Acyl-thioester intermediate" evidence="4">
    <location>
        <position position="167"/>
    </location>
</feature>
<dbReference type="PANTHER" id="PTHR11877:SF46">
    <property type="entry name" value="TYPE III POLYKETIDE SYNTHASE A"/>
    <property type="match status" value="1"/>
</dbReference>
<keyword evidence="3 5" id="KW-0012">Acyltransferase</keyword>
<dbReference type="GO" id="GO:0030639">
    <property type="term" value="P:polyketide biosynthetic process"/>
    <property type="evidence" value="ECO:0007669"/>
    <property type="project" value="TreeGrafter"/>
</dbReference>
<feature type="domain" description="Chalcone/stilbene synthase N-terminal" evidence="6">
    <location>
        <begin position="13"/>
        <end position="231"/>
    </location>
</feature>
<dbReference type="InterPro" id="IPR012328">
    <property type="entry name" value="Chalcone/stilbene_synt_C"/>
</dbReference>
<organism evidence="8 9">
    <name type="scientific">Senna tora</name>
    <dbReference type="NCBI Taxonomy" id="362788"/>
    <lineage>
        <taxon>Eukaryota</taxon>
        <taxon>Viridiplantae</taxon>
        <taxon>Streptophyta</taxon>
        <taxon>Embryophyta</taxon>
        <taxon>Tracheophyta</taxon>
        <taxon>Spermatophyta</taxon>
        <taxon>Magnoliopsida</taxon>
        <taxon>eudicotyledons</taxon>
        <taxon>Gunneridae</taxon>
        <taxon>Pentapetalae</taxon>
        <taxon>rosids</taxon>
        <taxon>fabids</taxon>
        <taxon>Fabales</taxon>
        <taxon>Fabaceae</taxon>
        <taxon>Caesalpinioideae</taxon>
        <taxon>Cassia clade</taxon>
        <taxon>Senna</taxon>
    </lineage>
</organism>
<comment type="caution">
    <text evidence="8">The sequence shown here is derived from an EMBL/GenBank/DDBJ whole genome shotgun (WGS) entry which is preliminary data.</text>
</comment>
<dbReference type="Proteomes" id="UP000634136">
    <property type="component" value="Unassembled WGS sequence"/>
</dbReference>
<keyword evidence="9" id="KW-1185">Reference proteome</keyword>
<dbReference type="PANTHER" id="PTHR11877">
    <property type="entry name" value="HYDROXYMETHYLGLUTARYL-COA SYNTHASE"/>
    <property type="match status" value="1"/>
</dbReference>
<evidence type="ECO:0000313" key="8">
    <source>
        <dbReference type="EMBL" id="KAF7844927.1"/>
    </source>
</evidence>
<dbReference type="InterPro" id="IPR016039">
    <property type="entry name" value="Thiolase-like"/>
</dbReference>
<dbReference type="Pfam" id="PF00195">
    <property type="entry name" value="Chal_sti_synt_N"/>
    <property type="match status" value="1"/>
</dbReference>
<dbReference type="OrthoDB" id="329835at2759"/>
<dbReference type="Pfam" id="PF02797">
    <property type="entry name" value="Chal_sti_synt_C"/>
    <property type="match status" value="1"/>
</dbReference>
<feature type="domain" description="Chalcone/stilbene synthase C-terminal" evidence="7">
    <location>
        <begin position="241"/>
        <end position="390"/>
    </location>
</feature>
<keyword evidence="2 5" id="KW-0808">Transferase</keyword>
<protein>
    <submittedName>
        <fullName evidence="8">Type III polyketide synthase A</fullName>
    </submittedName>
</protein>
<dbReference type="EMBL" id="JAAIUW010000001">
    <property type="protein sequence ID" value="KAF7844927.1"/>
    <property type="molecule type" value="Genomic_DNA"/>
</dbReference>
<dbReference type="Gene3D" id="3.40.47.10">
    <property type="match status" value="2"/>
</dbReference>
<evidence type="ECO:0000259" key="6">
    <source>
        <dbReference type="Pfam" id="PF00195"/>
    </source>
</evidence>
<accession>A0A834XJE7</accession>
<name>A0A834XJE7_9FABA</name>
<dbReference type="FunFam" id="3.40.47.10:FF:000014">
    <property type="entry name" value="Chalcone synthase 1"/>
    <property type="match status" value="1"/>
</dbReference>
<evidence type="ECO:0000256" key="3">
    <source>
        <dbReference type="ARBA" id="ARBA00023315"/>
    </source>
</evidence>
<dbReference type="AlphaFoldDB" id="A0A834XJE7"/>
<evidence type="ECO:0000256" key="5">
    <source>
        <dbReference type="RuleBase" id="RU003633"/>
    </source>
</evidence>
<dbReference type="InterPro" id="IPR001099">
    <property type="entry name" value="Chalcone/stilbene_synt_N"/>
</dbReference>
<dbReference type="SUPFAM" id="SSF53901">
    <property type="entry name" value="Thiolase-like"/>
    <property type="match status" value="2"/>
</dbReference>
<evidence type="ECO:0000259" key="7">
    <source>
        <dbReference type="Pfam" id="PF02797"/>
    </source>
</evidence>
<evidence type="ECO:0000256" key="1">
    <source>
        <dbReference type="ARBA" id="ARBA00005531"/>
    </source>
</evidence>
<dbReference type="PIRSF" id="PIRSF000451">
    <property type="entry name" value="PKS_III"/>
    <property type="match status" value="1"/>
</dbReference>
<dbReference type="GO" id="GO:0016747">
    <property type="term" value="F:acyltransferase activity, transferring groups other than amino-acyl groups"/>
    <property type="evidence" value="ECO:0007669"/>
    <property type="project" value="InterPro"/>
</dbReference>
<evidence type="ECO:0000256" key="4">
    <source>
        <dbReference type="PIRSR" id="PIRSR000451-1"/>
    </source>
</evidence>
<dbReference type="FunFam" id="3.40.47.10:FF:000025">
    <property type="entry name" value="Chalcone synthase 2"/>
    <property type="match status" value="1"/>
</dbReference>
<evidence type="ECO:0000256" key="2">
    <source>
        <dbReference type="ARBA" id="ARBA00022679"/>
    </source>
</evidence>
<gene>
    <name evidence="8" type="ORF">G2W53_001832</name>
</gene>
<dbReference type="CDD" id="cd00831">
    <property type="entry name" value="CHS_like"/>
    <property type="match status" value="1"/>
</dbReference>